<reference evidence="1" key="1">
    <citation type="journal article" date="2015" name="Nature">
        <title>Complex archaea that bridge the gap between prokaryotes and eukaryotes.</title>
        <authorList>
            <person name="Spang A."/>
            <person name="Saw J.H."/>
            <person name="Jorgensen S.L."/>
            <person name="Zaremba-Niedzwiedzka K."/>
            <person name="Martijn J."/>
            <person name="Lind A.E."/>
            <person name="van Eijk R."/>
            <person name="Schleper C."/>
            <person name="Guy L."/>
            <person name="Ettema T.J."/>
        </authorList>
    </citation>
    <scope>NUCLEOTIDE SEQUENCE</scope>
</reference>
<dbReference type="EMBL" id="LAZR01000353">
    <property type="protein sequence ID" value="KKN72891.1"/>
    <property type="molecule type" value="Genomic_DNA"/>
</dbReference>
<accession>A0A0F9VHB0</accession>
<organism evidence="1">
    <name type="scientific">marine sediment metagenome</name>
    <dbReference type="NCBI Taxonomy" id="412755"/>
    <lineage>
        <taxon>unclassified sequences</taxon>
        <taxon>metagenomes</taxon>
        <taxon>ecological metagenomes</taxon>
    </lineage>
</organism>
<evidence type="ECO:0000313" key="1">
    <source>
        <dbReference type="EMBL" id="KKN72891.1"/>
    </source>
</evidence>
<sequence length="104" mass="11956">MLIPATTLVSGNEKAYSLQEVHLQSPGSRGFHRYRILIVNRDGKLAEYREDMGLAKNFKGIRQFNVPSLWEHSVEELLDIANVLRNETFIDVKDWLGLEHYKAG</sequence>
<protein>
    <submittedName>
        <fullName evidence="1">Uncharacterized protein</fullName>
    </submittedName>
</protein>
<name>A0A0F9VHB0_9ZZZZ</name>
<comment type="caution">
    <text evidence="1">The sequence shown here is derived from an EMBL/GenBank/DDBJ whole genome shotgun (WGS) entry which is preliminary data.</text>
</comment>
<proteinExistence type="predicted"/>
<gene>
    <name evidence="1" type="ORF">LCGC14_0405950</name>
</gene>
<dbReference type="AlphaFoldDB" id="A0A0F9VHB0"/>